<gene>
    <name evidence="2" type="ORF">AB0T83_10005</name>
</gene>
<dbReference type="RefSeq" id="WP_366192888.1">
    <property type="nucleotide sequence ID" value="NZ_JBFBVU010000010.1"/>
</dbReference>
<evidence type="ECO:0000256" key="1">
    <source>
        <dbReference type="SAM" id="SignalP"/>
    </source>
</evidence>
<name>A0ABV3L6B7_9RHOB</name>
<evidence type="ECO:0000313" key="2">
    <source>
        <dbReference type="EMBL" id="MEV8467112.1"/>
    </source>
</evidence>
<feature type="signal peptide" evidence="1">
    <location>
        <begin position="1"/>
        <end position="22"/>
    </location>
</feature>
<reference evidence="2 3" key="1">
    <citation type="submission" date="2024-07" db="EMBL/GenBank/DDBJ databases">
        <authorList>
            <person name="Kang M."/>
        </authorList>
    </citation>
    <scope>NUCLEOTIDE SEQUENCE [LARGE SCALE GENOMIC DNA]</scope>
    <source>
        <strain evidence="2 3">DFM31</strain>
    </source>
</reference>
<proteinExistence type="predicted"/>
<evidence type="ECO:0008006" key="4">
    <source>
        <dbReference type="Google" id="ProtNLM"/>
    </source>
</evidence>
<evidence type="ECO:0000313" key="3">
    <source>
        <dbReference type="Proteomes" id="UP001553161"/>
    </source>
</evidence>
<accession>A0ABV3L6B7</accession>
<sequence length="168" mass="17272">MPRMTHVILASALSILPLSAKAATFQIDFSLAGSNNIIGTFTAPAGGGTVSNLMVQMFNVLFDTRIDAGGPFDYDPAAGDFVNYSAFPTYTNATGNATCAATQCTLQIYPLPNDPTPGDYLAVDGNLNNIDDGTKYAISGPSPVPLPGAAGLMALALGGLAGLRLRRG</sequence>
<dbReference type="Proteomes" id="UP001553161">
    <property type="component" value="Unassembled WGS sequence"/>
</dbReference>
<keyword evidence="1" id="KW-0732">Signal</keyword>
<comment type="caution">
    <text evidence="2">The sequence shown here is derived from an EMBL/GenBank/DDBJ whole genome shotgun (WGS) entry which is preliminary data.</text>
</comment>
<protein>
    <recommendedName>
        <fullName evidence="4">PEP-CTERM sorting domain-containing protein</fullName>
    </recommendedName>
</protein>
<feature type="chain" id="PRO_5045493914" description="PEP-CTERM sorting domain-containing protein" evidence="1">
    <location>
        <begin position="23"/>
        <end position="168"/>
    </location>
</feature>
<dbReference type="EMBL" id="JBFBVU010000010">
    <property type="protein sequence ID" value="MEV8467112.1"/>
    <property type="molecule type" value="Genomic_DNA"/>
</dbReference>
<keyword evidence="3" id="KW-1185">Reference proteome</keyword>
<organism evidence="2 3">
    <name type="scientific">Meridianimarinicoccus marinus</name>
    <dbReference type="NCBI Taxonomy" id="3231483"/>
    <lineage>
        <taxon>Bacteria</taxon>
        <taxon>Pseudomonadati</taxon>
        <taxon>Pseudomonadota</taxon>
        <taxon>Alphaproteobacteria</taxon>
        <taxon>Rhodobacterales</taxon>
        <taxon>Paracoccaceae</taxon>
        <taxon>Meridianimarinicoccus</taxon>
    </lineage>
</organism>